<keyword evidence="3 5" id="KW-0472">Membrane</keyword>
<dbReference type="NCBIfam" id="TIGR01174">
    <property type="entry name" value="ftsA"/>
    <property type="match status" value="1"/>
</dbReference>
<comment type="function">
    <text evidence="5 6">Cell division protein that is involved in the assembly of the Z ring. May serve as a membrane anchor for the Z ring.</text>
</comment>
<comment type="caution">
    <text evidence="8">The sequence shown here is derived from an EMBL/GenBank/DDBJ whole genome shotgun (WGS) entry which is preliminary data.</text>
</comment>
<sequence>MNDFSVGIDIGSSKVCTVLGNNKKDSLQILGVGITECKGLKKGVVVNIDETVEAIKNSVIQAELMSGMEIKSAFINLCGGHASLVRNRGIITISRDDGEITQEDLERVLDVARVIKMPVEREIIGVIPLCYTVDNSDNIKDPVGMVGVRLEAEVYIITVLTSNIQNLVKSVEKSGVNVSGVIIDPIASSEIALSKEEKEIGVALVDIGGDTTDISFFINGDLVYTKMLPIGGAHITNDISIGLKIPFSEAEALKRKYGSASVLDIDSIEDIPLNGTSNTKKTVTNKELTEIIEARVQEIFYFINNELLISGYKQAIAAGVSVTGGGVSFIKGATEAGSSILGLPVKIKAPTYMGVASPVYTNAAGIVKYLLSKQKKTVLDNYDENEEEVNSSMKNKKQTLQKSENVITKIKDFFTDFF</sequence>
<dbReference type="Gene3D" id="3.30.420.40">
    <property type="match status" value="2"/>
</dbReference>
<dbReference type="HAMAP" id="MF_02033">
    <property type="entry name" value="FtsA"/>
    <property type="match status" value="1"/>
</dbReference>
<dbReference type="RefSeq" id="WP_054875237.1">
    <property type="nucleotide sequence ID" value="NZ_LKET01000032.1"/>
</dbReference>
<feature type="domain" description="SHS2" evidence="7">
    <location>
        <begin position="5"/>
        <end position="192"/>
    </location>
</feature>
<dbReference type="EMBL" id="LKET01000032">
    <property type="protein sequence ID" value="KPU44033.1"/>
    <property type="molecule type" value="Genomic_DNA"/>
</dbReference>
<evidence type="ECO:0000259" key="7">
    <source>
        <dbReference type="SMART" id="SM00842"/>
    </source>
</evidence>
<comment type="similarity">
    <text evidence="5 6">Belongs to the FtsA/MreB family.</text>
</comment>
<name>A0A0P8YWD6_9CLOT</name>
<keyword evidence="1 5" id="KW-1003">Cell membrane</keyword>
<evidence type="ECO:0000256" key="5">
    <source>
        <dbReference type="HAMAP-Rule" id="MF_02033"/>
    </source>
</evidence>
<dbReference type="InterPro" id="IPR050696">
    <property type="entry name" value="FtsA/MreB"/>
</dbReference>
<dbReference type="CDD" id="cd24048">
    <property type="entry name" value="ASKHA_NBD_FtsA"/>
    <property type="match status" value="1"/>
</dbReference>
<evidence type="ECO:0000256" key="6">
    <source>
        <dbReference type="PIRNR" id="PIRNR003101"/>
    </source>
</evidence>
<keyword evidence="4 5" id="KW-0131">Cell cycle</keyword>
<organism evidence="8 9">
    <name type="scientific">Oxobacter pfennigii</name>
    <dbReference type="NCBI Taxonomy" id="36849"/>
    <lineage>
        <taxon>Bacteria</taxon>
        <taxon>Bacillati</taxon>
        <taxon>Bacillota</taxon>
        <taxon>Clostridia</taxon>
        <taxon>Eubacteriales</taxon>
        <taxon>Clostridiaceae</taxon>
        <taxon>Oxobacter</taxon>
    </lineage>
</organism>
<dbReference type="GO" id="GO:0009898">
    <property type="term" value="C:cytoplasmic side of plasma membrane"/>
    <property type="evidence" value="ECO:0007669"/>
    <property type="project" value="UniProtKB-UniRule"/>
</dbReference>
<dbReference type="Gene3D" id="3.30.1490.110">
    <property type="match status" value="1"/>
</dbReference>
<dbReference type="GO" id="GO:0043093">
    <property type="term" value="P:FtsZ-dependent cytokinesis"/>
    <property type="evidence" value="ECO:0007669"/>
    <property type="project" value="UniProtKB-UniRule"/>
</dbReference>
<evidence type="ECO:0000313" key="8">
    <source>
        <dbReference type="EMBL" id="KPU44033.1"/>
    </source>
</evidence>
<comment type="subcellular location">
    <subcellularLocation>
        <location evidence="5">Cell membrane</location>
        <topology evidence="5">Peripheral membrane protein</topology>
        <orientation evidence="5">Cytoplasmic side</orientation>
    </subcellularLocation>
    <text evidence="5">Localizes to the Z ring in an FtsZ-dependent manner. Targeted to the membrane through a conserved C-terminal amphipathic helix.</text>
</comment>
<gene>
    <name evidence="8" type="primary">ftsA_2</name>
    <name evidence="5" type="synonym">ftsA</name>
    <name evidence="8" type="ORF">OXPF_21990</name>
</gene>
<dbReference type="InterPro" id="IPR020823">
    <property type="entry name" value="Cell_div_FtsA"/>
</dbReference>
<dbReference type="AlphaFoldDB" id="A0A0P8YWD6"/>
<dbReference type="PANTHER" id="PTHR32432:SF4">
    <property type="entry name" value="CELL DIVISION PROTEIN FTSA"/>
    <property type="match status" value="1"/>
</dbReference>
<dbReference type="STRING" id="36849.OXPF_21990"/>
<dbReference type="GO" id="GO:0032153">
    <property type="term" value="C:cell division site"/>
    <property type="evidence" value="ECO:0007669"/>
    <property type="project" value="UniProtKB-UniRule"/>
</dbReference>
<reference evidence="8 9" key="1">
    <citation type="submission" date="2015-09" db="EMBL/GenBank/DDBJ databases">
        <title>Genome sequence of Oxobacter pfennigii DSM 3222.</title>
        <authorList>
            <person name="Poehlein A."/>
            <person name="Bengelsdorf F.R."/>
            <person name="Schiel-Bengelsdorf B."/>
            <person name="Duerre P."/>
            <person name="Daniel R."/>
        </authorList>
    </citation>
    <scope>NUCLEOTIDE SEQUENCE [LARGE SCALE GENOMIC DNA]</scope>
    <source>
        <strain evidence="8 9">DSM 3222</strain>
    </source>
</reference>
<dbReference type="Pfam" id="PF02491">
    <property type="entry name" value="SHS2_FTSA"/>
    <property type="match status" value="1"/>
</dbReference>
<dbReference type="OrthoDB" id="9768127at2"/>
<dbReference type="PATRIC" id="fig|36849.3.peg.2319"/>
<dbReference type="PIRSF" id="PIRSF003101">
    <property type="entry name" value="FtsA"/>
    <property type="match status" value="1"/>
</dbReference>
<keyword evidence="2 5" id="KW-0132">Cell division</keyword>
<comment type="subunit">
    <text evidence="5">Self-interacts. Interacts with FtsZ.</text>
</comment>
<dbReference type="InterPro" id="IPR043129">
    <property type="entry name" value="ATPase_NBD"/>
</dbReference>
<evidence type="ECO:0000313" key="9">
    <source>
        <dbReference type="Proteomes" id="UP000050326"/>
    </source>
</evidence>
<dbReference type="SMART" id="SM00842">
    <property type="entry name" value="FtsA"/>
    <property type="match status" value="1"/>
</dbReference>
<protein>
    <recommendedName>
        <fullName evidence="5 6">Cell division protein FtsA</fullName>
    </recommendedName>
</protein>
<dbReference type="Proteomes" id="UP000050326">
    <property type="component" value="Unassembled WGS sequence"/>
</dbReference>
<dbReference type="PANTHER" id="PTHR32432">
    <property type="entry name" value="CELL DIVISION PROTEIN FTSA-RELATED"/>
    <property type="match status" value="1"/>
</dbReference>
<evidence type="ECO:0000256" key="2">
    <source>
        <dbReference type="ARBA" id="ARBA00022618"/>
    </source>
</evidence>
<dbReference type="Pfam" id="PF14450">
    <property type="entry name" value="FtsA"/>
    <property type="match status" value="1"/>
</dbReference>
<dbReference type="InterPro" id="IPR003494">
    <property type="entry name" value="SHS2_FtsA"/>
</dbReference>
<dbReference type="SUPFAM" id="SSF53067">
    <property type="entry name" value="Actin-like ATPase domain"/>
    <property type="match status" value="2"/>
</dbReference>
<evidence type="ECO:0000256" key="1">
    <source>
        <dbReference type="ARBA" id="ARBA00022475"/>
    </source>
</evidence>
<keyword evidence="9" id="KW-1185">Reference proteome</keyword>
<evidence type="ECO:0000256" key="3">
    <source>
        <dbReference type="ARBA" id="ARBA00023136"/>
    </source>
</evidence>
<evidence type="ECO:0000256" key="4">
    <source>
        <dbReference type="ARBA" id="ARBA00023306"/>
    </source>
</evidence>
<accession>A0A0P8YWD6</accession>
<proteinExistence type="inferred from homology"/>